<feature type="domain" description="Rieske" evidence="11">
    <location>
        <begin position="21"/>
        <end position="113"/>
    </location>
</feature>
<dbReference type="InterPro" id="IPR005805">
    <property type="entry name" value="Rieske_Fe-S_prot_C"/>
</dbReference>
<evidence type="ECO:0000256" key="1">
    <source>
        <dbReference type="ARBA" id="ARBA00002494"/>
    </source>
</evidence>
<dbReference type="AlphaFoldDB" id="A0A940MLT5"/>
<dbReference type="PRINTS" id="PR00162">
    <property type="entry name" value="RIESKE"/>
</dbReference>
<dbReference type="RefSeq" id="WP_209346178.1">
    <property type="nucleotide sequence ID" value="NZ_JAGIQL010000341.1"/>
</dbReference>
<dbReference type="SUPFAM" id="SSF50022">
    <property type="entry name" value="ISP domain"/>
    <property type="match status" value="1"/>
</dbReference>
<evidence type="ECO:0000256" key="5">
    <source>
        <dbReference type="ARBA" id="ARBA00023004"/>
    </source>
</evidence>
<keyword evidence="6" id="KW-0411">Iron-sulfur</keyword>
<dbReference type="GO" id="GO:0051537">
    <property type="term" value="F:2 iron, 2 sulfur cluster binding"/>
    <property type="evidence" value="ECO:0007669"/>
    <property type="project" value="UniProtKB-KW"/>
</dbReference>
<proteinExistence type="predicted"/>
<evidence type="ECO:0000256" key="7">
    <source>
        <dbReference type="ARBA" id="ARBA00023157"/>
    </source>
</evidence>
<dbReference type="CDD" id="cd03467">
    <property type="entry name" value="Rieske"/>
    <property type="match status" value="1"/>
</dbReference>
<reference evidence="12" key="1">
    <citation type="submission" date="2021-03" db="EMBL/GenBank/DDBJ databases">
        <title>Whole genome sequence of Streptomyces bomunensis MMS17-BM035.</title>
        <authorList>
            <person name="Lee J.H."/>
        </authorList>
    </citation>
    <scope>NUCLEOTIDE SEQUENCE</scope>
    <source>
        <strain evidence="12">MMS17-BM035</strain>
    </source>
</reference>
<evidence type="ECO:0000256" key="10">
    <source>
        <dbReference type="SAM" id="MobiDB-lite"/>
    </source>
</evidence>
<accession>A0A940MLT5</accession>
<comment type="cofactor">
    <cofactor evidence="9">
        <name>[2Fe-2S] cluster</name>
        <dbReference type="ChEBI" id="CHEBI:190135"/>
    </cofactor>
</comment>
<feature type="region of interest" description="Disordered" evidence="10">
    <location>
        <begin position="1"/>
        <end position="21"/>
    </location>
</feature>
<keyword evidence="7" id="KW-1015">Disulfide bond</keyword>
<dbReference type="InterPro" id="IPR017941">
    <property type="entry name" value="Rieske_2Fe-2S"/>
</dbReference>
<evidence type="ECO:0000256" key="6">
    <source>
        <dbReference type="ARBA" id="ARBA00023014"/>
    </source>
</evidence>
<keyword evidence="3" id="KW-0001">2Fe-2S</keyword>
<feature type="compositionally biased region" description="Pro residues" evidence="10">
    <location>
        <begin position="8"/>
        <end position="19"/>
    </location>
</feature>
<dbReference type="PANTHER" id="PTHR10134">
    <property type="entry name" value="CYTOCHROME B-C1 COMPLEX SUBUNIT RIESKE, MITOCHONDRIAL"/>
    <property type="match status" value="1"/>
</dbReference>
<feature type="compositionally biased region" description="Low complexity" evidence="10">
    <location>
        <begin position="113"/>
        <end position="130"/>
    </location>
</feature>
<evidence type="ECO:0000256" key="4">
    <source>
        <dbReference type="ARBA" id="ARBA00022723"/>
    </source>
</evidence>
<dbReference type="Proteomes" id="UP000670475">
    <property type="component" value="Unassembled WGS sequence"/>
</dbReference>
<evidence type="ECO:0000313" key="13">
    <source>
        <dbReference type="Proteomes" id="UP000670475"/>
    </source>
</evidence>
<comment type="caution">
    <text evidence="12">The sequence shown here is derived from an EMBL/GenBank/DDBJ whole genome shotgun (WGS) entry which is preliminary data.</text>
</comment>
<dbReference type="Pfam" id="PF00355">
    <property type="entry name" value="Rieske"/>
    <property type="match status" value="1"/>
</dbReference>
<dbReference type="GO" id="GO:0004497">
    <property type="term" value="F:monooxygenase activity"/>
    <property type="evidence" value="ECO:0007669"/>
    <property type="project" value="UniProtKB-ARBA"/>
</dbReference>
<keyword evidence="5" id="KW-0408">Iron</keyword>
<comment type="function">
    <text evidence="1">Iron-sulfur subunit of the cytochrome bc1 complex, an essential component of the respiratory electron transport chain required for ATP synthesis. The bc1 complex catalyzes the oxidation of menaquinol and the reduction of cytochrome c in the respiratory chain. The bc1 complex operates through a Q-cycle mechanism that couples electron transfer to generation of the proton gradient that drives ATP synthesis.</text>
</comment>
<dbReference type="GO" id="GO:0016705">
    <property type="term" value="F:oxidoreductase activity, acting on paired donors, with incorporation or reduction of molecular oxygen"/>
    <property type="evidence" value="ECO:0007669"/>
    <property type="project" value="UniProtKB-ARBA"/>
</dbReference>
<name>A0A940MLT5_9ACTN</name>
<dbReference type="InterPro" id="IPR036922">
    <property type="entry name" value="Rieske_2Fe-2S_sf"/>
</dbReference>
<evidence type="ECO:0000256" key="8">
    <source>
        <dbReference type="ARBA" id="ARBA00029586"/>
    </source>
</evidence>
<evidence type="ECO:0000256" key="3">
    <source>
        <dbReference type="ARBA" id="ARBA00022714"/>
    </source>
</evidence>
<gene>
    <name evidence="12" type="ORF">JFN87_33010</name>
</gene>
<protein>
    <recommendedName>
        <fullName evidence="2">Cytochrome bc1 complex Rieske iron-sulfur subunit</fullName>
    </recommendedName>
    <alternativeName>
        <fullName evidence="8">Cytochrome bc1 reductase complex subunit QcrA</fullName>
    </alternativeName>
</protein>
<feature type="non-terminal residue" evidence="12">
    <location>
        <position position="1"/>
    </location>
</feature>
<dbReference type="GO" id="GO:0016020">
    <property type="term" value="C:membrane"/>
    <property type="evidence" value="ECO:0007669"/>
    <property type="project" value="InterPro"/>
</dbReference>
<keyword evidence="4" id="KW-0479">Metal-binding</keyword>
<organism evidence="12 13">
    <name type="scientific">Streptomyces montanisoli</name>
    <dbReference type="NCBI Taxonomy" id="2798581"/>
    <lineage>
        <taxon>Bacteria</taxon>
        <taxon>Bacillati</taxon>
        <taxon>Actinomycetota</taxon>
        <taxon>Actinomycetes</taxon>
        <taxon>Kitasatosporales</taxon>
        <taxon>Streptomycetaceae</taxon>
        <taxon>Streptomyces</taxon>
    </lineage>
</organism>
<keyword evidence="13" id="KW-1185">Reference proteome</keyword>
<evidence type="ECO:0000256" key="2">
    <source>
        <dbReference type="ARBA" id="ARBA00015816"/>
    </source>
</evidence>
<dbReference type="Gene3D" id="2.102.10.10">
    <property type="entry name" value="Rieske [2Fe-2S] iron-sulphur domain"/>
    <property type="match status" value="1"/>
</dbReference>
<evidence type="ECO:0000256" key="9">
    <source>
        <dbReference type="ARBA" id="ARBA00034078"/>
    </source>
</evidence>
<evidence type="ECO:0000259" key="11">
    <source>
        <dbReference type="PROSITE" id="PS51296"/>
    </source>
</evidence>
<dbReference type="EMBL" id="JAGIQL010000341">
    <property type="protein sequence ID" value="MBP0462222.1"/>
    <property type="molecule type" value="Genomic_DNA"/>
</dbReference>
<dbReference type="PROSITE" id="PS51296">
    <property type="entry name" value="RIESKE"/>
    <property type="match status" value="1"/>
</dbReference>
<dbReference type="FunFam" id="2.102.10.10:FF:000016">
    <property type="entry name" value="Nitrite reductase/ring-hydroxylating ferredoxin subunit"/>
    <property type="match status" value="1"/>
</dbReference>
<feature type="region of interest" description="Disordered" evidence="10">
    <location>
        <begin position="92"/>
        <end position="130"/>
    </location>
</feature>
<evidence type="ECO:0000313" key="12">
    <source>
        <dbReference type="EMBL" id="MBP0462222.1"/>
    </source>
</evidence>
<dbReference type="GO" id="GO:0046872">
    <property type="term" value="F:metal ion binding"/>
    <property type="evidence" value="ECO:0007669"/>
    <property type="project" value="UniProtKB-KW"/>
</dbReference>
<dbReference type="InterPro" id="IPR014349">
    <property type="entry name" value="Rieske_Fe-S_prot"/>
</dbReference>
<sequence>SSATRAPTTPPPVRPPPPAAVDLGAESAVPVGGAKLYRNAKVVVYCPTKGEYKGFSAVCTHQGCVLTEIVKTTGECPCHGSRFDVTTGKVVQGPAQQPLPPVPVRAEGGKLVAGPDAPSSSGASGSASPA</sequence>